<sequence length="701" mass="79650">MKYRLVASLTFLSGLHASNLYAQTEDYVDSNLYSQTVFGGTGLIQTPTSRMAPEGSISLNYSDNDQYRFWSVSLQLFPWMESTVRYTDVRNLLYSQSEAFSGDQTWKDKGIDVKFRLLEENYWLPEFSVGFKDIGGTGVFSSEYLTLSKRWGDFDLHLGLGFGYLGQNDNAVNPFCQLADRFCTRPIGFSGVGGKVEFDKFFSGQAAWFGGLEYQSPWRPLRFSVEYDPNHYQNDRAPDLTQDSRWNIAANYRWKGFDFALRFERGNTVTFGFSYQTNFNTLTTPKVKPLPKEVNRYNEIASFDEVDENTLLLELNNNAGFPVRSTQFYSDTYAIFGTQLDYRDPDESIERIGRVLASQLPDNVKKYQVVELAGAVPLITTEIDAGKFKQAAGGETFAFTLNDTYERKGVDDGLSHRYSPAYRSGLGGSVETFFIQTFGNPEAFYLYQAGVLIQGVYSLNSKFNVIGTAKATLLENFDKFNYTLDTMPTPLPRVRTNMREYVTRSTVTLENLFGHSFFRMDENSFGQVYAGYLESMYAGVGAEWLYRPVDANWSFGVDLNYVTQRSYESEFELFDYKAFTGHVNVTYEPTLDMLSNTRISIKADQFLAKDKGVQVEFAKRFDSGIVVGAYAAFTNVSAEEYGEGSFTKGFYITVPVDLFVFRPATGKAKFPWIPIARDGGQILQRPVQLLDLTEKRSRFMN</sequence>
<feature type="chain" id="PRO_5045771603" evidence="1">
    <location>
        <begin position="23"/>
        <end position="701"/>
    </location>
</feature>
<dbReference type="Proteomes" id="UP001596364">
    <property type="component" value="Unassembled WGS sequence"/>
</dbReference>
<dbReference type="EMBL" id="JBHSUS010000001">
    <property type="protein sequence ID" value="MFC6438551.1"/>
    <property type="molecule type" value="Genomic_DNA"/>
</dbReference>
<name>A0ABW1XGG0_9ALTE</name>
<reference evidence="3" key="1">
    <citation type="journal article" date="2019" name="Int. J. Syst. Evol. Microbiol.">
        <title>The Global Catalogue of Microorganisms (GCM) 10K type strain sequencing project: providing services to taxonomists for standard genome sequencing and annotation.</title>
        <authorList>
            <consortium name="The Broad Institute Genomics Platform"/>
            <consortium name="The Broad Institute Genome Sequencing Center for Infectious Disease"/>
            <person name="Wu L."/>
            <person name="Ma J."/>
        </authorList>
    </citation>
    <scope>NUCLEOTIDE SEQUENCE [LARGE SCALE GENOMIC DNA]</scope>
    <source>
        <strain evidence="3">CGMCC 1.16031</strain>
    </source>
</reference>
<dbReference type="Pfam" id="PF06082">
    <property type="entry name" value="YjbH"/>
    <property type="match status" value="1"/>
</dbReference>
<accession>A0ABW1XGG0</accession>
<evidence type="ECO:0000256" key="1">
    <source>
        <dbReference type="SAM" id="SignalP"/>
    </source>
</evidence>
<keyword evidence="3" id="KW-1185">Reference proteome</keyword>
<dbReference type="InterPro" id="IPR010344">
    <property type="entry name" value="YbjH"/>
</dbReference>
<proteinExistence type="predicted"/>
<evidence type="ECO:0000313" key="2">
    <source>
        <dbReference type="EMBL" id="MFC6438551.1"/>
    </source>
</evidence>
<keyword evidence="1" id="KW-0732">Signal</keyword>
<organism evidence="2 3">
    <name type="scientific">Pseudobowmanella zhangzhouensis</name>
    <dbReference type="NCBI Taxonomy" id="1537679"/>
    <lineage>
        <taxon>Bacteria</taxon>
        <taxon>Pseudomonadati</taxon>
        <taxon>Pseudomonadota</taxon>
        <taxon>Gammaproteobacteria</taxon>
        <taxon>Alteromonadales</taxon>
        <taxon>Alteromonadaceae</taxon>
    </lineage>
</organism>
<gene>
    <name evidence="2" type="ORF">ACFP85_00030</name>
</gene>
<feature type="signal peptide" evidence="1">
    <location>
        <begin position="1"/>
        <end position="22"/>
    </location>
</feature>
<evidence type="ECO:0000313" key="3">
    <source>
        <dbReference type="Proteomes" id="UP001596364"/>
    </source>
</evidence>
<dbReference type="RefSeq" id="WP_377148211.1">
    <property type="nucleotide sequence ID" value="NZ_JBHSUS010000001.1"/>
</dbReference>
<comment type="caution">
    <text evidence="2">The sequence shown here is derived from an EMBL/GenBank/DDBJ whole genome shotgun (WGS) entry which is preliminary data.</text>
</comment>
<protein>
    <submittedName>
        <fullName evidence="2">YjbH domain-containing protein</fullName>
    </submittedName>
</protein>